<dbReference type="SUPFAM" id="SSF52540">
    <property type="entry name" value="P-loop containing nucleoside triphosphate hydrolases"/>
    <property type="match status" value="1"/>
</dbReference>
<keyword evidence="5" id="KW-0067">ATP-binding</keyword>
<comment type="similarity">
    <text evidence="1">Belongs to the ABC transporter superfamily.</text>
</comment>
<gene>
    <name evidence="7" type="ordered locus">Veis_0935</name>
</gene>
<dbReference type="InterPro" id="IPR017871">
    <property type="entry name" value="ABC_transporter-like_CS"/>
</dbReference>
<dbReference type="AlphaFoldDB" id="A1WGF6"/>
<dbReference type="OrthoDB" id="9802772at2"/>
<dbReference type="GO" id="GO:0055085">
    <property type="term" value="P:transmembrane transport"/>
    <property type="evidence" value="ECO:0007669"/>
    <property type="project" value="UniProtKB-ARBA"/>
</dbReference>
<dbReference type="SMART" id="SM00382">
    <property type="entry name" value="AAA"/>
    <property type="match status" value="1"/>
</dbReference>
<dbReference type="InterPro" id="IPR003439">
    <property type="entry name" value="ABC_transporter-like_ATP-bd"/>
</dbReference>
<dbReference type="KEGG" id="vei:Veis_0935"/>
<dbReference type="PANTHER" id="PTHR43776:SF7">
    <property type="entry name" value="D,D-DIPEPTIDE TRANSPORT ATP-BINDING PROTEIN DDPF-RELATED"/>
    <property type="match status" value="1"/>
</dbReference>
<evidence type="ECO:0000313" key="8">
    <source>
        <dbReference type="Proteomes" id="UP000000374"/>
    </source>
</evidence>
<evidence type="ECO:0000256" key="3">
    <source>
        <dbReference type="ARBA" id="ARBA00022475"/>
    </source>
</evidence>
<dbReference type="GO" id="GO:0016887">
    <property type="term" value="F:ATP hydrolysis activity"/>
    <property type="evidence" value="ECO:0007669"/>
    <property type="project" value="InterPro"/>
</dbReference>
<dbReference type="RefSeq" id="WP_011808726.1">
    <property type="nucleotide sequence ID" value="NC_008786.1"/>
</dbReference>
<reference evidence="8" key="1">
    <citation type="submission" date="2006-12" db="EMBL/GenBank/DDBJ databases">
        <title>Complete sequence of chromosome 1 of Verminephrobacter eiseniae EF01-2.</title>
        <authorList>
            <person name="Copeland A."/>
            <person name="Lucas S."/>
            <person name="Lapidus A."/>
            <person name="Barry K."/>
            <person name="Detter J.C."/>
            <person name="Glavina del Rio T."/>
            <person name="Dalin E."/>
            <person name="Tice H."/>
            <person name="Pitluck S."/>
            <person name="Chertkov O."/>
            <person name="Brettin T."/>
            <person name="Bruce D."/>
            <person name="Han C."/>
            <person name="Tapia R."/>
            <person name="Gilna P."/>
            <person name="Schmutz J."/>
            <person name="Larimer F."/>
            <person name="Land M."/>
            <person name="Hauser L."/>
            <person name="Kyrpides N."/>
            <person name="Kim E."/>
            <person name="Stahl D."/>
            <person name="Richardson P."/>
        </authorList>
    </citation>
    <scope>NUCLEOTIDE SEQUENCE [LARGE SCALE GENOMIC DNA]</scope>
    <source>
        <strain evidence="8">EF01-2</strain>
    </source>
</reference>
<dbReference type="CDD" id="cd03257">
    <property type="entry name" value="ABC_NikE_OppD_transporters"/>
    <property type="match status" value="1"/>
</dbReference>
<name>A1WGF6_VEREI</name>
<evidence type="ECO:0000256" key="4">
    <source>
        <dbReference type="ARBA" id="ARBA00022741"/>
    </source>
</evidence>
<dbReference type="Proteomes" id="UP000000374">
    <property type="component" value="Chromosome"/>
</dbReference>
<feature type="domain" description="ABC transporter" evidence="6">
    <location>
        <begin position="7"/>
        <end position="250"/>
    </location>
</feature>
<dbReference type="FunFam" id="3.40.50.300:FF:000016">
    <property type="entry name" value="Oligopeptide ABC transporter ATP-binding component"/>
    <property type="match status" value="1"/>
</dbReference>
<organism evidence="7 8">
    <name type="scientific">Verminephrobacter eiseniae (strain EF01-2)</name>
    <dbReference type="NCBI Taxonomy" id="391735"/>
    <lineage>
        <taxon>Bacteria</taxon>
        <taxon>Pseudomonadati</taxon>
        <taxon>Pseudomonadota</taxon>
        <taxon>Betaproteobacteria</taxon>
        <taxon>Burkholderiales</taxon>
        <taxon>Comamonadaceae</taxon>
        <taxon>Verminephrobacter</taxon>
    </lineage>
</organism>
<sequence>MKAAALLQAKDVQVDFTVRGRRLQAVAGVTLCLAPAEALGLVGESGCGKSTFGRALVRLVQPTAGTVCFDGIDVTRLDMARLRILRRRMPIVFQDPISSLNPRRSIGQTIAEPMRYAGLRDPAAQARQTQALLERVGLDPALAARQPHQLSGGQCQRVSIARALAAGPQLLICDEAVSALDVSVQAQIVNLLQDLRRARALALLFISHDLAVVRRIADRVAVMYLGRLCEVADVERFFAAPAHPYSQALLSAVPDMDGKRQPARITLHGELPSPLAPPSGCRFRTRCPRAQARCAAEAPLLREIAPGSSVACHFPDEPAP</sequence>
<dbReference type="EMBL" id="CP000542">
    <property type="protein sequence ID" value="ABM56713.1"/>
    <property type="molecule type" value="Genomic_DNA"/>
</dbReference>
<dbReference type="PROSITE" id="PS00211">
    <property type="entry name" value="ABC_TRANSPORTER_1"/>
    <property type="match status" value="1"/>
</dbReference>
<evidence type="ECO:0000313" key="7">
    <source>
        <dbReference type="EMBL" id="ABM56713.1"/>
    </source>
</evidence>
<evidence type="ECO:0000256" key="1">
    <source>
        <dbReference type="ARBA" id="ARBA00005417"/>
    </source>
</evidence>
<keyword evidence="4" id="KW-0547">Nucleotide-binding</keyword>
<keyword evidence="3" id="KW-0472">Membrane</keyword>
<keyword evidence="8" id="KW-1185">Reference proteome</keyword>
<keyword evidence="2" id="KW-0813">Transport</keyword>
<evidence type="ECO:0000259" key="6">
    <source>
        <dbReference type="PROSITE" id="PS50893"/>
    </source>
</evidence>
<dbReference type="STRING" id="391735.Veis_0935"/>
<dbReference type="InterPro" id="IPR013563">
    <property type="entry name" value="Oligopep_ABC_C"/>
</dbReference>
<dbReference type="InterPro" id="IPR027417">
    <property type="entry name" value="P-loop_NTPase"/>
</dbReference>
<dbReference type="GeneID" id="76459615"/>
<dbReference type="PROSITE" id="PS50893">
    <property type="entry name" value="ABC_TRANSPORTER_2"/>
    <property type="match status" value="1"/>
</dbReference>
<dbReference type="Pfam" id="PF08352">
    <property type="entry name" value="oligo_HPY"/>
    <property type="match status" value="1"/>
</dbReference>
<accession>A1WGF6</accession>
<evidence type="ECO:0000256" key="5">
    <source>
        <dbReference type="ARBA" id="ARBA00022840"/>
    </source>
</evidence>
<evidence type="ECO:0000256" key="2">
    <source>
        <dbReference type="ARBA" id="ARBA00022448"/>
    </source>
</evidence>
<proteinExistence type="inferred from homology"/>
<dbReference type="GO" id="GO:0005524">
    <property type="term" value="F:ATP binding"/>
    <property type="evidence" value="ECO:0007669"/>
    <property type="project" value="UniProtKB-KW"/>
</dbReference>
<dbReference type="NCBIfam" id="TIGR01727">
    <property type="entry name" value="oligo_HPY"/>
    <property type="match status" value="1"/>
</dbReference>
<dbReference type="eggNOG" id="COG4608">
    <property type="taxonomic scope" value="Bacteria"/>
</dbReference>
<dbReference type="GO" id="GO:0015833">
    <property type="term" value="P:peptide transport"/>
    <property type="evidence" value="ECO:0007669"/>
    <property type="project" value="InterPro"/>
</dbReference>
<dbReference type="Gene3D" id="3.40.50.300">
    <property type="entry name" value="P-loop containing nucleotide triphosphate hydrolases"/>
    <property type="match status" value="1"/>
</dbReference>
<protein>
    <submittedName>
        <fullName evidence="7">Oligopeptide/dipeptide ABC transporter, ATPase subunit</fullName>
    </submittedName>
</protein>
<dbReference type="InterPro" id="IPR003593">
    <property type="entry name" value="AAA+_ATPase"/>
</dbReference>
<dbReference type="HOGENOM" id="CLU_000604_1_23_4"/>
<keyword evidence="3" id="KW-1003">Cell membrane</keyword>
<dbReference type="InterPro" id="IPR050319">
    <property type="entry name" value="ABC_transp_ATP-bind"/>
</dbReference>
<dbReference type="PANTHER" id="PTHR43776">
    <property type="entry name" value="TRANSPORT ATP-BINDING PROTEIN"/>
    <property type="match status" value="1"/>
</dbReference>
<dbReference type="Pfam" id="PF00005">
    <property type="entry name" value="ABC_tran"/>
    <property type="match status" value="1"/>
</dbReference>